<keyword evidence="1" id="KW-0472">Membrane</keyword>
<evidence type="ECO:0000313" key="2">
    <source>
        <dbReference type="EMBL" id="RBP06031.1"/>
    </source>
</evidence>
<organism evidence="2 3">
    <name type="scientific">Rossellomorea aquimaris</name>
    <dbReference type="NCBI Taxonomy" id="189382"/>
    <lineage>
        <taxon>Bacteria</taxon>
        <taxon>Bacillati</taxon>
        <taxon>Bacillota</taxon>
        <taxon>Bacilli</taxon>
        <taxon>Bacillales</taxon>
        <taxon>Bacillaceae</taxon>
        <taxon>Rossellomorea</taxon>
    </lineage>
</organism>
<feature type="transmembrane region" description="Helical" evidence="1">
    <location>
        <begin position="6"/>
        <end position="24"/>
    </location>
</feature>
<gene>
    <name evidence="2" type="ORF">DET59_103160</name>
</gene>
<dbReference type="RefSeq" id="WP_181778060.1">
    <property type="nucleotide sequence ID" value="NZ_QNRJ01000003.1"/>
</dbReference>
<sequence length="46" mass="5163">MGITITLGLIVMLGMILGILIYFLRQALDSNDSKKIDSQDHDHFSQ</sequence>
<dbReference type="Proteomes" id="UP000252118">
    <property type="component" value="Unassembled WGS sequence"/>
</dbReference>
<reference evidence="2 3" key="1">
    <citation type="submission" date="2018-06" db="EMBL/GenBank/DDBJ databases">
        <title>Freshwater and sediment microbial communities from various areas in North America, analyzing microbe dynamics in response to fracking.</title>
        <authorList>
            <person name="Lamendella R."/>
        </authorList>
    </citation>
    <scope>NUCLEOTIDE SEQUENCE [LARGE SCALE GENOMIC DNA]</scope>
    <source>
        <strain evidence="2 3">97B</strain>
    </source>
</reference>
<keyword evidence="1" id="KW-0812">Transmembrane</keyword>
<evidence type="ECO:0000313" key="3">
    <source>
        <dbReference type="Proteomes" id="UP000252118"/>
    </source>
</evidence>
<comment type="caution">
    <text evidence="2">The sequence shown here is derived from an EMBL/GenBank/DDBJ whole genome shotgun (WGS) entry which is preliminary data.</text>
</comment>
<keyword evidence="1" id="KW-1133">Transmembrane helix</keyword>
<accession>A0A366EUE5</accession>
<name>A0A366EUE5_9BACI</name>
<evidence type="ECO:0000256" key="1">
    <source>
        <dbReference type="SAM" id="Phobius"/>
    </source>
</evidence>
<dbReference type="AlphaFoldDB" id="A0A366EUE5"/>
<protein>
    <submittedName>
        <fullName evidence="2">Uncharacterized protein</fullName>
    </submittedName>
</protein>
<dbReference type="EMBL" id="QNRJ01000003">
    <property type="protein sequence ID" value="RBP06031.1"/>
    <property type="molecule type" value="Genomic_DNA"/>
</dbReference>
<proteinExistence type="predicted"/>